<evidence type="ECO:0000313" key="5">
    <source>
        <dbReference type="Proteomes" id="UP000548067"/>
    </source>
</evidence>
<proteinExistence type="predicted"/>
<feature type="transmembrane region" description="Helical" evidence="2">
    <location>
        <begin position="624"/>
        <end position="649"/>
    </location>
</feature>
<dbReference type="Gene3D" id="1.10.101.10">
    <property type="entry name" value="PGBD-like superfamily/PGBD"/>
    <property type="match status" value="1"/>
</dbReference>
<evidence type="ECO:0000313" key="4">
    <source>
        <dbReference type="EMBL" id="NMR33371.1"/>
    </source>
</evidence>
<dbReference type="SUPFAM" id="SSF47090">
    <property type="entry name" value="PGBD-like"/>
    <property type="match status" value="1"/>
</dbReference>
<evidence type="ECO:0000259" key="3">
    <source>
        <dbReference type="Pfam" id="PF01471"/>
    </source>
</evidence>
<dbReference type="Pfam" id="PF01471">
    <property type="entry name" value="PG_binding_1"/>
    <property type="match status" value="1"/>
</dbReference>
<keyword evidence="1" id="KW-0175">Coiled coil</keyword>
<sequence>MSRHHKTFAPRTSWFEAQTLDNEETEKKYEEISSQDATIFLAKNEVTQLKHDLFNNRAFNKIEKNQSVLQFSKEGLHVQILNKALNELGYKTKKNETLFWNETKSQLINFQRDHGVKASGILDAKTLLKMDEVLVKWGDSKDENSYNNEEISLQEKRERKENQIIPASSPPDEKVSISVGVVPMKIKSNQEFFEYLDIQIFGRIIDAQWNIGNNSYKDYIGKETTCEVSISSLKKYLGITDAQWEDMHKNKKTSSKLSPAELRKSVQKQIKKVKDRIKEMQTLSSAKRQFIKDPTSSIDYIQNTRILDLLEQLSDQEIADYNSKVSKETSNLEDIEAALKAYIENRNLRNEDKNSREQQQKRLAGLETLYKQYTTYIKFKHSHKSTLYERGDPNKSFFENALNKQLEELVLSLTAKGFTFESFEKLIKDYELSFRKETVRIAEDSLAKYKHTLFEQKKKLLDDAFLINLLGKIKASKAKESYEEADDSTPHFYDNKLSAAEREFKTKMEERARSKKAEGNAAIGKLSSTTPLVEDNGFNKEGFAKVETQQELRRFLEDYINDQEENITKIIDVLEKDESLSIYGFASLLQKSKEQQGIAKDSIFDLIINDKEDTESKKHIIKGLLIGILAIALGLLTFGTGTVAVLLAAGNFALSAYITYEEIEAYRTQLSAYKVNISDDEPSAVWVIIGVVGSVLDAAAVAKIGKQLVKAGRVFDETGDVAKIETILDEAKLDSDTKEKVIKALEEEKAAKLEKQEGIKTQKEKVSNHKSIEKVGKVEEKRVVDNKKPHVDNDASTMREIAQNEGDIHAQNIIKGLPGKGIPQDIIDQIIIRSKYIDAELGNTKMSEVVGQLANSPGFKNPEDLLDILRVCFSKPKINRKTIHESAEVIPKSAKDLLNELETGLKELNKGDEVIISRKIRRDGSGSGYEKLEKGGNEIDVLNITKRKIIESKRVSGKNKDAVRDRINAIIEKFTEEDKISDINKELYPNHFGQLKIDEPANPYFNLNKEQFIEKIRKELFPNVEKSGVDKLMLKETIQELEVTTGKETFKINKNEW</sequence>
<gene>
    <name evidence="4" type="ORF">HIO71_04020</name>
</gene>
<feature type="coiled-coil region" evidence="1">
    <location>
        <begin position="728"/>
        <end position="762"/>
    </location>
</feature>
<keyword evidence="2" id="KW-1133">Transmembrane helix</keyword>
<name>A0A848N4E2_9FLAO</name>
<feature type="transmembrane region" description="Helical" evidence="2">
    <location>
        <begin position="683"/>
        <end position="702"/>
    </location>
</feature>
<dbReference type="AlphaFoldDB" id="A0A848N4E2"/>
<dbReference type="InterPro" id="IPR036365">
    <property type="entry name" value="PGBD-like_sf"/>
</dbReference>
<keyword evidence="2" id="KW-0812">Transmembrane</keyword>
<comment type="caution">
    <text evidence="4">The sequence shown here is derived from an EMBL/GenBank/DDBJ whole genome shotgun (WGS) entry which is preliminary data.</text>
</comment>
<dbReference type="EMBL" id="JABCJF010000001">
    <property type="protein sequence ID" value="NMR33371.1"/>
    <property type="molecule type" value="Genomic_DNA"/>
</dbReference>
<keyword evidence="2" id="KW-0472">Membrane</keyword>
<reference evidence="4 5" key="1">
    <citation type="submission" date="2020-04" db="EMBL/GenBank/DDBJ databases">
        <title>Genome analysis and antimicrobial resistance characteristics of Chryseobacterium aquaticum isolated from farmed salmonids.</title>
        <authorList>
            <person name="Saticioglu I.B."/>
            <person name="Duman M."/>
            <person name="Altun S."/>
        </authorList>
    </citation>
    <scope>NUCLEOTIDE SEQUENCE [LARGE SCALE GENOMIC DNA]</scope>
    <source>
        <strain evidence="4 5">C-174</strain>
    </source>
</reference>
<feature type="coiled-coil region" evidence="1">
    <location>
        <begin position="318"/>
        <end position="345"/>
    </location>
</feature>
<dbReference type="Proteomes" id="UP000548067">
    <property type="component" value="Unassembled WGS sequence"/>
</dbReference>
<protein>
    <recommendedName>
        <fullName evidence="3">Peptidoglycan binding-like domain-containing protein</fullName>
    </recommendedName>
</protein>
<evidence type="ECO:0000256" key="2">
    <source>
        <dbReference type="SAM" id="Phobius"/>
    </source>
</evidence>
<evidence type="ECO:0000256" key="1">
    <source>
        <dbReference type="SAM" id="Coils"/>
    </source>
</evidence>
<organism evidence="4 5">
    <name type="scientific">Chryseobacterium aquaticum</name>
    <dbReference type="NCBI Taxonomy" id="452084"/>
    <lineage>
        <taxon>Bacteria</taxon>
        <taxon>Pseudomonadati</taxon>
        <taxon>Bacteroidota</taxon>
        <taxon>Flavobacteriia</taxon>
        <taxon>Flavobacteriales</taxon>
        <taxon>Weeksellaceae</taxon>
        <taxon>Chryseobacterium group</taxon>
        <taxon>Chryseobacterium</taxon>
    </lineage>
</organism>
<dbReference type="InterPro" id="IPR036366">
    <property type="entry name" value="PGBDSf"/>
</dbReference>
<dbReference type="InterPro" id="IPR002477">
    <property type="entry name" value="Peptidoglycan-bd-like"/>
</dbReference>
<dbReference type="RefSeq" id="WP_169320415.1">
    <property type="nucleotide sequence ID" value="NZ_JABCJF010000001.1"/>
</dbReference>
<accession>A0A848N4E2</accession>
<feature type="domain" description="Peptidoglycan binding-like" evidence="3">
    <location>
        <begin position="78"/>
        <end position="130"/>
    </location>
</feature>